<evidence type="ECO:0000313" key="2">
    <source>
        <dbReference type="Proteomes" id="UP000428325"/>
    </source>
</evidence>
<protein>
    <submittedName>
        <fullName evidence="1">Uncharacterized protein</fullName>
    </submittedName>
</protein>
<gene>
    <name evidence="1" type="ORF">EI982_06235</name>
</gene>
<organism evidence="1 2">
    <name type="scientific">Haloplanus rallus</name>
    <dbReference type="NCBI Taxonomy" id="1816183"/>
    <lineage>
        <taxon>Archaea</taxon>
        <taxon>Methanobacteriati</taxon>
        <taxon>Methanobacteriota</taxon>
        <taxon>Stenosarchaea group</taxon>
        <taxon>Halobacteria</taxon>
        <taxon>Halobacteriales</taxon>
        <taxon>Haloferacaceae</taxon>
        <taxon>Haloplanus</taxon>
    </lineage>
</organism>
<sequence>MLARTPTHPEMDDAAYVWARYLDAAPLLANVDDDTVGRRLRQGWLGSGPPAYADSDAFELVHVQPATLPNVTLGRGVYDVETTVEGMTADGWTEADADGSDTYLTYGGYAAAVGERFWIVTSVADADVVGTLASSATADPLVDRLEDVDREAAARAADERGNYTVVERSVPGDYAAGISVDYEAYRFPIGVLQYAASRASPSWERVERRFETRIAGELRATDFGDDFG</sequence>
<dbReference type="AlphaFoldDB" id="A0A6B9F279"/>
<accession>A0A6B9F279</accession>
<dbReference type="Proteomes" id="UP000428325">
    <property type="component" value="Chromosome"/>
</dbReference>
<evidence type="ECO:0000313" key="1">
    <source>
        <dbReference type="EMBL" id="QGX94415.1"/>
    </source>
</evidence>
<proteinExistence type="predicted"/>
<reference evidence="1 2" key="1">
    <citation type="submission" date="2018-12" db="EMBL/GenBank/DDBJ databases">
        <title>Complete genome sequence of Haloplanus rallus MBLA0036.</title>
        <authorList>
            <person name="Nam Y.-d."/>
            <person name="Kang J."/>
            <person name="Chung W.-H."/>
            <person name="Park Y.S."/>
        </authorList>
    </citation>
    <scope>NUCLEOTIDE SEQUENCE [LARGE SCALE GENOMIC DNA]</scope>
    <source>
        <strain evidence="1 2">MBLA0036</strain>
    </source>
</reference>
<dbReference type="KEGG" id="hra:EI982_06235"/>
<dbReference type="EMBL" id="CP034345">
    <property type="protein sequence ID" value="QGX94415.1"/>
    <property type="molecule type" value="Genomic_DNA"/>
</dbReference>
<keyword evidence="2" id="KW-1185">Reference proteome</keyword>
<name>A0A6B9F279_9EURY</name>